<evidence type="ECO:0008006" key="12">
    <source>
        <dbReference type="Google" id="ProtNLM"/>
    </source>
</evidence>
<evidence type="ECO:0000256" key="7">
    <source>
        <dbReference type="SAM" id="SignalP"/>
    </source>
</evidence>
<evidence type="ECO:0000313" key="10">
    <source>
        <dbReference type="EMBL" id="RPD57379.1"/>
    </source>
</evidence>
<dbReference type="GO" id="GO:0006508">
    <property type="term" value="P:proteolysis"/>
    <property type="evidence" value="ECO:0007669"/>
    <property type="project" value="UniProtKB-KW"/>
</dbReference>
<evidence type="ECO:0000313" key="11">
    <source>
        <dbReference type="Proteomes" id="UP000313359"/>
    </source>
</evidence>
<dbReference type="AlphaFoldDB" id="A0A5C2S3C3"/>
<dbReference type="EMBL" id="ML122281">
    <property type="protein sequence ID" value="RPD57379.1"/>
    <property type="molecule type" value="Genomic_DNA"/>
</dbReference>
<feature type="chain" id="PRO_5022952321" description="Peptidase S8/S53 domain-containing protein" evidence="7">
    <location>
        <begin position="18"/>
        <end position="510"/>
    </location>
</feature>
<feature type="domain" description="Inhibitor I9" evidence="9">
    <location>
        <begin position="51"/>
        <end position="128"/>
    </location>
</feature>
<dbReference type="GO" id="GO:0004252">
    <property type="term" value="F:serine-type endopeptidase activity"/>
    <property type="evidence" value="ECO:0007669"/>
    <property type="project" value="UniProtKB-UniRule"/>
</dbReference>
<keyword evidence="4 5" id="KW-0720">Serine protease</keyword>
<dbReference type="PANTHER" id="PTHR43806:SF11">
    <property type="entry name" value="CEREVISIN-RELATED"/>
    <property type="match status" value="1"/>
</dbReference>
<keyword evidence="11" id="KW-1185">Reference proteome</keyword>
<feature type="signal peptide" evidence="7">
    <location>
        <begin position="1"/>
        <end position="17"/>
    </location>
</feature>
<name>A0A5C2S3C3_9APHY</name>
<dbReference type="Proteomes" id="UP000313359">
    <property type="component" value="Unassembled WGS sequence"/>
</dbReference>
<dbReference type="PRINTS" id="PR00723">
    <property type="entry name" value="SUBTILISIN"/>
</dbReference>
<gene>
    <name evidence="10" type="ORF">L227DRAFT_507009</name>
</gene>
<dbReference type="SUPFAM" id="SSF52743">
    <property type="entry name" value="Subtilisin-like"/>
    <property type="match status" value="1"/>
</dbReference>
<dbReference type="GO" id="GO:0005615">
    <property type="term" value="C:extracellular space"/>
    <property type="evidence" value="ECO:0007669"/>
    <property type="project" value="TreeGrafter"/>
</dbReference>
<protein>
    <recommendedName>
        <fullName evidence="12">Peptidase S8/S53 domain-containing protein</fullName>
    </recommendedName>
</protein>
<dbReference type="CDD" id="cd04077">
    <property type="entry name" value="Peptidases_S8_PCSK9_ProteinaseK_like"/>
    <property type="match status" value="1"/>
</dbReference>
<dbReference type="InterPro" id="IPR023827">
    <property type="entry name" value="Peptidase_S8_Asp-AS"/>
</dbReference>
<dbReference type="PROSITE" id="PS00138">
    <property type="entry name" value="SUBTILASE_SER"/>
    <property type="match status" value="1"/>
</dbReference>
<evidence type="ECO:0000256" key="6">
    <source>
        <dbReference type="RuleBase" id="RU003355"/>
    </source>
</evidence>
<dbReference type="PROSITE" id="PS51892">
    <property type="entry name" value="SUBTILASE"/>
    <property type="match status" value="1"/>
</dbReference>
<sequence>MTRLLVVTLLAVSLASAKPLSTSYGAPRNVAGMTLAPLHVDEHPHGTVNNSYIVMLKDGIAPALMANHMNFLQNVHAADPEADGFAGLTHVYDGHVKGYAGRFSAGTLDQIRMMPEVEYVEHDQIVRTLEVERYNEFEVEKHATQKGAPWGLARISHRAKLTFGTFTKYEYDTDGGSGVDVYVIDTGINIKHIEFEGRASWGKTIPANDVDEDGNGHGTHCAGTIASRKYGVAKAANVIAVKVLGSNGSGTMSDVVGGVVWAAQQAAAKDAAAREEFRKTGKTSHKGSVANMSLGGGKSRALDDTVNRAVDAGMHFAVAAGNDNRDACNNSPAAAEKAITVGASTLGDERAYFSNHGPCVDVFAPGLNILSTYIGSNSSITTMSGTSMASPHTAGLLAYLLSLYPSSKFDPKVVPDLVPQAMSEQAFSASTISGVYALAYSVMPSWVSTFLPPPALVEESEDAFAPVPLPTLTPKQLKVALVALSTEDALTDELPSGTPNLLIFNNATSA</sequence>
<feature type="active site" description="Charge relay system" evidence="5">
    <location>
        <position position="217"/>
    </location>
</feature>
<feature type="domain" description="Peptidase S8/S53" evidence="8">
    <location>
        <begin position="176"/>
        <end position="413"/>
    </location>
</feature>
<dbReference type="PANTHER" id="PTHR43806">
    <property type="entry name" value="PEPTIDASE S8"/>
    <property type="match status" value="1"/>
</dbReference>
<dbReference type="PROSITE" id="PS00137">
    <property type="entry name" value="SUBTILASE_HIS"/>
    <property type="match status" value="1"/>
</dbReference>
<accession>A0A5C2S3C3</accession>
<evidence type="ECO:0000259" key="8">
    <source>
        <dbReference type="Pfam" id="PF00082"/>
    </source>
</evidence>
<dbReference type="Pfam" id="PF00082">
    <property type="entry name" value="Peptidase_S8"/>
    <property type="match status" value="1"/>
</dbReference>
<reference evidence="10" key="1">
    <citation type="journal article" date="2018" name="Genome Biol. Evol.">
        <title>Genomics and development of Lentinus tigrinus, a white-rot wood-decaying mushroom with dimorphic fruiting bodies.</title>
        <authorList>
            <person name="Wu B."/>
            <person name="Xu Z."/>
            <person name="Knudson A."/>
            <person name="Carlson A."/>
            <person name="Chen N."/>
            <person name="Kovaka S."/>
            <person name="LaButti K."/>
            <person name="Lipzen A."/>
            <person name="Pennachio C."/>
            <person name="Riley R."/>
            <person name="Schakwitz W."/>
            <person name="Umezawa K."/>
            <person name="Ohm R.A."/>
            <person name="Grigoriev I.V."/>
            <person name="Nagy L.G."/>
            <person name="Gibbons J."/>
            <person name="Hibbett D."/>
        </authorList>
    </citation>
    <scope>NUCLEOTIDE SEQUENCE [LARGE SCALE GENOMIC DNA]</scope>
    <source>
        <strain evidence="10">ALCF2SS1-6</strain>
    </source>
</reference>
<dbReference type="InterPro" id="IPR023828">
    <property type="entry name" value="Peptidase_S8_Ser-AS"/>
</dbReference>
<feature type="active site" description="Charge relay system" evidence="5">
    <location>
        <position position="387"/>
    </location>
</feature>
<keyword evidence="7" id="KW-0732">Signal</keyword>
<keyword evidence="3 5" id="KW-0378">Hydrolase</keyword>
<dbReference type="Pfam" id="PF05922">
    <property type="entry name" value="Inhibitor_I9"/>
    <property type="match status" value="1"/>
</dbReference>
<dbReference type="InterPro" id="IPR036852">
    <property type="entry name" value="Peptidase_S8/S53_dom_sf"/>
</dbReference>
<dbReference type="STRING" id="1328759.A0A5C2S3C3"/>
<dbReference type="InterPro" id="IPR000209">
    <property type="entry name" value="Peptidase_S8/S53_dom"/>
</dbReference>
<evidence type="ECO:0000256" key="4">
    <source>
        <dbReference type="ARBA" id="ARBA00022825"/>
    </source>
</evidence>
<evidence type="ECO:0000256" key="3">
    <source>
        <dbReference type="ARBA" id="ARBA00022801"/>
    </source>
</evidence>
<feature type="active site" description="Charge relay system" evidence="5">
    <location>
        <position position="185"/>
    </location>
</feature>
<evidence type="ECO:0000256" key="1">
    <source>
        <dbReference type="ARBA" id="ARBA00011073"/>
    </source>
</evidence>
<dbReference type="Gene3D" id="3.30.70.80">
    <property type="entry name" value="Peptidase S8 propeptide/proteinase inhibitor I9"/>
    <property type="match status" value="1"/>
</dbReference>
<dbReference type="SUPFAM" id="SSF54897">
    <property type="entry name" value="Protease propeptides/inhibitors"/>
    <property type="match status" value="1"/>
</dbReference>
<dbReference type="InterPro" id="IPR015500">
    <property type="entry name" value="Peptidase_S8_subtilisin-rel"/>
</dbReference>
<dbReference type="InterPro" id="IPR022398">
    <property type="entry name" value="Peptidase_S8_His-AS"/>
</dbReference>
<evidence type="ECO:0000256" key="5">
    <source>
        <dbReference type="PROSITE-ProRule" id="PRU01240"/>
    </source>
</evidence>
<evidence type="ECO:0000259" key="9">
    <source>
        <dbReference type="Pfam" id="PF05922"/>
    </source>
</evidence>
<evidence type="ECO:0000256" key="2">
    <source>
        <dbReference type="ARBA" id="ARBA00022670"/>
    </source>
</evidence>
<keyword evidence="2 5" id="KW-0645">Protease</keyword>
<dbReference type="OrthoDB" id="206201at2759"/>
<dbReference type="PROSITE" id="PS00136">
    <property type="entry name" value="SUBTILASE_ASP"/>
    <property type="match status" value="1"/>
</dbReference>
<proteinExistence type="inferred from homology"/>
<dbReference type="InterPro" id="IPR037045">
    <property type="entry name" value="S8pro/Inhibitor_I9_sf"/>
</dbReference>
<comment type="similarity">
    <text evidence="1 5 6">Belongs to the peptidase S8 family.</text>
</comment>
<dbReference type="Gene3D" id="3.40.50.200">
    <property type="entry name" value="Peptidase S8/S53 domain"/>
    <property type="match status" value="1"/>
</dbReference>
<dbReference type="InterPro" id="IPR050131">
    <property type="entry name" value="Peptidase_S8_subtilisin-like"/>
</dbReference>
<dbReference type="InterPro" id="IPR010259">
    <property type="entry name" value="S8pro/Inhibitor_I9"/>
</dbReference>
<organism evidence="10 11">
    <name type="scientific">Lentinus tigrinus ALCF2SS1-6</name>
    <dbReference type="NCBI Taxonomy" id="1328759"/>
    <lineage>
        <taxon>Eukaryota</taxon>
        <taxon>Fungi</taxon>
        <taxon>Dikarya</taxon>
        <taxon>Basidiomycota</taxon>
        <taxon>Agaricomycotina</taxon>
        <taxon>Agaricomycetes</taxon>
        <taxon>Polyporales</taxon>
        <taxon>Polyporaceae</taxon>
        <taxon>Lentinus</taxon>
    </lineage>
</organism>
<dbReference type="InterPro" id="IPR034193">
    <property type="entry name" value="PCSK9_ProteinaseK-like"/>
</dbReference>